<name>A0A0F9E3V2_9ZZZZ</name>
<protein>
    <recommendedName>
        <fullName evidence="2">Glycerol-3-phosphate dehydrogenase NAD-dependent N-terminal domain-containing protein</fullName>
    </recommendedName>
</protein>
<dbReference type="GO" id="GO:0051287">
    <property type="term" value="F:NAD binding"/>
    <property type="evidence" value="ECO:0007669"/>
    <property type="project" value="InterPro"/>
</dbReference>
<evidence type="ECO:0000256" key="1">
    <source>
        <dbReference type="SAM" id="MobiDB-lite"/>
    </source>
</evidence>
<dbReference type="GO" id="GO:0046168">
    <property type="term" value="P:glycerol-3-phosphate catabolic process"/>
    <property type="evidence" value="ECO:0007669"/>
    <property type="project" value="InterPro"/>
</dbReference>
<evidence type="ECO:0000259" key="2">
    <source>
        <dbReference type="Pfam" id="PF01210"/>
    </source>
</evidence>
<dbReference type="Pfam" id="PF01210">
    <property type="entry name" value="NAD_Gly3P_dh_N"/>
    <property type="match status" value="1"/>
</dbReference>
<dbReference type="EMBL" id="LAZR01038762">
    <property type="protein sequence ID" value="KKL18718.1"/>
    <property type="molecule type" value="Genomic_DNA"/>
</dbReference>
<feature type="region of interest" description="Disordered" evidence="1">
    <location>
        <begin position="1"/>
        <end position="21"/>
    </location>
</feature>
<comment type="caution">
    <text evidence="3">The sequence shown here is derived from an EMBL/GenBank/DDBJ whole genome shotgun (WGS) entry which is preliminary data.</text>
</comment>
<feature type="non-terminal residue" evidence="3">
    <location>
        <position position="133"/>
    </location>
</feature>
<organism evidence="3">
    <name type="scientific">marine sediment metagenome</name>
    <dbReference type="NCBI Taxonomy" id="412755"/>
    <lineage>
        <taxon>unclassified sequences</taxon>
        <taxon>metagenomes</taxon>
        <taxon>ecological metagenomes</taxon>
    </lineage>
</organism>
<reference evidence="3" key="1">
    <citation type="journal article" date="2015" name="Nature">
        <title>Complex archaea that bridge the gap between prokaryotes and eukaryotes.</title>
        <authorList>
            <person name="Spang A."/>
            <person name="Saw J.H."/>
            <person name="Jorgensen S.L."/>
            <person name="Zaremba-Niedzwiedzka K."/>
            <person name="Martijn J."/>
            <person name="Lind A.E."/>
            <person name="van Eijk R."/>
            <person name="Schleper C."/>
            <person name="Guy L."/>
            <person name="Ettema T.J."/>
        </authorList>
    </citation>
    <scope>NUCLEOTIDE SEQUENCE</scope>
</reference>
<dbReference type="Gene3D" id="3.40.50.720">
    <property type="entry name" value="NAD(P)-binding Rossmann-like Domain"/>
    <property type="match status" value="1"/>
</dbReference>
<accession>A0A0F9E3V2</accession>
<evidence type="ECO:0000313" key="3">
    <source>
        <dbReference type="EMBL" id="KKL18718.1"/>
    </source>
</evidence>
<feature type="domain" description="Glycerol-3-phosphate dehydrogenase NAD-dependent N-terminal" evidence="2">
    <location>
        <begin position="46"/>
        <end position="131"/>
    </location>
</feature>
<dbReference type="GO" id="GO:0016616">
    <property type="term" value="F:oxidoreductase activity, acting on the CH-OH group of donors, NAD or NADP as acceptor"/>
    <property type="evidence" value="ECO:0007669"/>
    <property type="project" value="InterPro"/>
</dbReference>
<dbReference type="InterPro" id="IPR011128">
    <property type="entry name" value="G3P_DH_NAD-dep_N"/>
</dbReference>
<proteinExistence type="predicted"/>
<dbReference type="AlphaFoldDB" id="A0A0F9E3V2"/>
<gene>
    <name evidence="3" type="ORF">LCGC14_2472730</name>
</gene>
<sequence length="133" mass="14285">MEPPETEGLEGTSGRQSRCEDECSLCEDDSARGRVHSDDIECGLSGWGLALAATFSGSIRTRIWTLDAPLAESLNRARQEGGSTVPYPIPDDIVIEEKYTSDFDENSVLFILAVPSAAVRSAAAELSQHAKSP</sequence>